<accession>A0A242M3J4</accession>
<dbReference type="AlphaFoldDB" id="A0A242M3J4"/>
<sequence>MSIRDLAQLRAERLEGSGAKIPKGMDAAFTNPNTEEG</sequence>
<evidence type="ECO:0000313" key="3">
    <source>
        <dbReference type="Proteomes" id="UP000194546"/>
    </source>
</evidence>
<name>A0A242M3J4_CABSO</name>
<comment type="caution">
    <text evidence="2">The sequence shown here is derived from an EMBL/GenBank/DDBJ whole genome shotgun (WGS) entry which is preliminary data.</text>
</comment>
<reference evidence="2 3" key="1">
    <citation type="submission" date="2017-03" db="EMBL/GenBank/DDBJ databases">
        <title>Genome analysis of strain PAMC 26510.</title>
        <authorList>
            <person name="Oh H.-M."/>
            <person name="Yang J.-A."/>
        </authorList>
    </citation>
    <scope>NUCLEOTIDE SEQUENCE [LARGE SCALE GENOMIC DNA]</scope>
    <source>
        <strain evidence="2 3">PAMC 26510</strain>
    </source>
</reference>
<dbReference type="EMBL" id="NBTY01000216">
    <property type="protein sequence ID" value="OTP65665.1"/>
    <property type="molecule type" value="Genomic_DNA"/>
</dbReference>
<feature type="region of interest" description="Disordered" evidence="1">
    <location>
        <begin position="17"/>
        <end position="37"/>
    </location>
</feature>
<proteinExistence type="predicted"/>
<protein>
    <submittedName>
        <fullName evidence="2">Uncharacterized protein</fullName>
    </submittedName>
</protein>
<organism evidence="2 3">
    <name type="scientific">Caballeronia sordidicola</name>
    <name type="common">Burkholderia sordidicola</name>
    <dbReference type="NCBI Taxonomy" id="196367"/>
    <lineage>
        <taxon>Bacteria</taxon>
        <taxon>Pseudomonadati</taxon>
        <taxon>Pseudomonadota</taxon>
        <taxon>Betaproteobacteria</taxon>
        <taxon>Burkholderiales</taxon>
        <taxon>Burkholderiaceae</taxon>
        <taxon>Caballeronia</taxon>
    </lineage>
</organism>
<evidence type="ECO:0000313" key="2">
    <source>
        <dbReference type="EMBL" id="OTP65665.1"/>
    </source>
</evidence>
<gene>
    <name evidence="2" type="ORF">PAMC26510_37570</name>
</gene>
<evidence type="ECO:0000256" key="1">
    <source>
        <dbReference type="SAM" id="MobiDB-lite"/>
    </source>
</evidence>
<dbReference type="Proteomes" id="UP000194546">
    <property type="component" value="Unassembled WGS sequence"/>
</dbReference>